<dbReference type="PANTHER" id="PTHR42832">
    <property type="entry name" value="AMINO ACID AMINOTRANSFERASE"/>
    <property type="match status" value="1"/>
</dbReference>
<accession>X1VTK7</accession>
<dbReference type="GO" id="GO:0008483">
    <property type="term" value="F:transaminase activity"/>
    <property type="evidence" value="ECO:0007669"/>
    <property type="project" value="UniProtKB-KW"/>
</dbReference>
<feature type="non-terminal residue" evidence="5">
    <location>
        <position position="1"/>
    </location>
</feature>
<organism evidence="5">
    <name type="scientific">marine sediment metagenome</name>
    <dbReference type="NCBI Taxonomy" id="412755"/>
    <lineage>
        <taxon>unclassified sequences</taxon>
        <taxon>metagenomes</taxon>
        <taxon>ecological metagenomes</taxon>
    </lineage>
</organism>
<gene>
    <name evidence="5" type="ORF">S12H4_61487</name>
</gene>
<protein>
    <recommendedName>
        <fullName evidence="4">Aminotransferase class I/classII large domain-containing protein</fullName>
    </recommendedName>
</protein>
<dbReference type="AlphaFoldDB" id="X1VTK7"/>
<comment type="caution">
    <text evidence="5">The sequence shown here is derived from an EMBL/GenBank/DDBJ whole genome shotgun (WGS) entry which is preliminary data.</text>
</comment>
<sequence length="101" mass="11555">DGIAHIPFCFIDSGDVALVPDPGYPVYPVSTMLAGGKPYYMPLTKENDFLPDLDIIPEDIAKKAKFMWLNFWSQLRQWEVGYGMLPKINGMRIPHRDKVQE</sequence>
<dbReference type="InterPro" id="IPR050881">
    <property type="entry name" value="LL-DAP_aminotransferase"/>
</dbReference>
<reference evidence="5" key="1">
    <citation type="journal article" date="2014" name="Front. Microbiol.">
        <title>High frequency of phylogenetically diverse reductive dehalogenase-homologous genes in deep subseafloor sedimentary metagenomes.</title>
        <authorList>
            <person name="Kawai M."/>
            <person name="Futagami T."/>
            <person name="Toyoda A."/>
            <person name="Takaki Y."/>
            <person name="Nishi S."/>
            <person name="Hori S."/>
            <person name="Arai W."/>
            <person name="Tsubouchi T."/>
            <person name="Morono Y."/>
            <person name="Uchiyama I."/>
            <person name="Ito T."/>
            <person name="Fujiyama A."/>
            <person name="Inagaki F."/>
            <person name="Takami H."/>
        </authorList>
    </citation>
    <scope>NUCLEOTIDE SEQUENCE</scope>
    <source>
        <strain evidence="5">Expedition CK06-06</strain>
    </source>
</reference>
<proteinExistence type="predicted"/>
<evidence type="ECO:0000256" key="3">
    <source>
        <dbReference type="ARBA" id="ARBA00022679"/>
    </source>
</evidence>
<dbReference type="GO" id="GO:0030170">
    <property type="term" value="F:pyridoxal phosphate binding"/>
    <property type="evidence" value="ECO:0007669"/>
    <property type="project" value="InterPro"/>
</dbReference>
<dbReference type="InterPro" id="IPR004839">
    <property type="entry name" value="Aminotransferase_I/II_large"/>
</dbReference>
<dbReference type="EMBL" id="BARW01040830">
    <property type="protein sequence ID" value="GAJ20771.1"/>
    <property type="molecule type" value="Genomic_DNA"/>
</dbReference>
<name>X1VTK7_9ZZZZ</name>
<dbReference type="PANTHER" id="PTHR42832:SF3">
    <property type="entry name" value="L-GLUTAMINE--4-(METHYLSULFANYL)-2-OXOBUTANOATE AMINOTRANSFERASE"/>
    <property type="match status" value="1"/>
</dbReference>
<evidence type="ECO:0000313" key="5">
    <source>
        <dbReference type="EMBL" id="GAJ20771.1"/>
    </source>
</evidence>
<evidence type="ECO:0000256" key="2">
    <source>
        <dbReference type="ARBA" id="ARBA00022576"/>
    </source>
</evidence>
<keyword evidence="3" id="KW-0808">Transferase</keyword>
<feature type="domain" description="Aminotransferase class I/classII large" evidence="4">
    <location>
        <begin position="3"/>
        <end position="70"/>
    </location>
</feature>
<keyword evidence="2" id="KW-0032">Aminotransferase</keyword>
<comment type="cofactor">
    <cofactor evidence="1">
        <name>pyridoxal 5'-phosphate</name>
        <dbReference type="ChEBI" id="CHEBI:597326"/>
    </cofactor>
</comment>
<evidence type="ECO:0000259" key="4">
    <source>
        <dbReference type="Pfam" id="PF00155"/>
    </source>
</evidence>
<evidence type="ECO:0000256" key="1">
    <source>
        <dbReference type="ARBA" id="ARBA00001933"/>
    </source>
</evidence>
<dbReference type="Gene3D" id="3.40.640.10">
    <property type="entry name" value="Type I PLP-dependent aspartate aminotransferase-like (Major domain)"/>
    <property type="match status" value="1"/>
</dbReference>
<dbReference type="SUPFAM" id="SSF53383">
    <property type="entry name" value="PLP-dependent transferases"/>
    <property type="match status" value="1"/>
</dbReference>
<dbReference type="InterPro" id="IPR015424">
    <property type="entry name" value="PyrdxlP-dep_Trfase"/>
</dbReference>
<dbReference type="Pfam" id="PF00155">
    <property type="entry name" value="Aminotran_1_2"/>
    <property type="match status" value="1"/>
</dbReference>
<dbReference type="InterPro" id="IPR015421">
    <property type="entry name" value="PyrdxlP-dep_Trfase_major"/>
</dbReference>